<reference evidence="2 3" key="1">
    <citation type="submission" date="2019-04" db="EMBL/GenBank/DDBJ databases">
        <authorList>
            <person name="Li J."/>
        </authorList>
    </citation>
    <scope>NUCLEOTIDE SEQUENCE [LARGE SCALE GENOMIC DNA]</scope>
    <source>
        <strain evidence="2 3">CCTCC AB2016182</strain>
    </source>
</reference>
<dbReference type="EMBL" id="SUNH01000007">
    <property type="protein sequence ID" value="TJZ85900.1"/>
    <property type="molecule type" value="Genomic_DNA"/>
</dbReference>
<feature type="chain" id="PRO_5020264319" description="Excinuclease ABC subunit B" evidence="1">
    <location>
        <begin position="19"/>
        <end position="138"/>
    </location>
</feature>
<evidence type="ECO:0000313" key="2">
    <source>
        <dbReference type="EMBL" id="TJZ85900.1"/>
    </source>
</evidence>
<feature type="signal peptide" evidence="1">
    <location>
        <begin position="1"/>
        <end position="18"/>
    </location>
</feature>
<dbReference type="RefSeq" id="WP_136855825.1">
    <property type="nucleotide sequence ID" value="NZ_CALEYR010000100.1"/>
</dbReference>
<keyword evidence="3" id="KW-1185">Reference proteome</keyword>
<dbReference type="OrthoDB" id="7875456at2"/>
<sequence>MRRNTTLALCLAPVLALAACGTPQERCISRNTSEFRTVSSLLADVEGNLSRGYAWEERQVVRTRFAQCETVTRDREGRAVVSTYGCWRDYVDSERYRVPIDPVAEARKRDGLIARRDALSRSAQAAVTACRAAYPETG</sequence>
<gene>
    <name evidence="2" type="ORF">FA740_05755</name>
</gene>
<keyword evidence="1" id="KW-0732">Signal</keyword>
<organism evidence="2 3">
    <name type="scientific">Paracoccus hibiscisoli</name>
    <dbReference type="NCBI Taxonomy" id="2023261"/>
    <lineage>
        <taxon>Bacteria</taxon>
        <taxon>Pseudomonadati</taxon>
        <taxon>Pseudomonadota</taxon>
        <taxon>Alphaproteobacteria</taxon>
        <taxon>Rhodobacterales</taxon>
        <taxon>Paracoccaceae</taxon>
        <taxon>Paracoccus</taxon>
    </lineage>
</organism>
<dbReference type="Proteomes" id="UP000306223">
    <property type="component" value="Unassembled WGS sequence"/>
</dbReference>
<comment type="caution">
    <text evidence="2">The sequence shown here is derived from an EMBL/GenBank/DDBJ whole genome shotgun (WGS) entry which is preliminary data.</text>
</comment>
<accession>A0A4U0QVW6</accession>
<name>A0A4U0QVW6_9RHOB</name>
<dbReference type="PROSITE" id="PS51257">
    <property type="entry name" value="PROKAR_LIPOPROTEIN"/>
    <property type="match status" value="1"/>
</dbReference>
<dbReference type="AlphaFoldDB" id="A0A4U0QVW6"/>
<evidence type="ECO:0000256" key="1">
    <source>
        <dbReference type="SAM" id="SignalP"/>
    </source>
</evidence>
<proteinExistence type="predicted"/>
<evidence type="ECO:0008006" key="4">
    <source>
        <dbReference type="Google" id="ProtNLM"/>
    </source>
</evidence>
<evidence type="ECO:0000313" key="3">
    <source>
        <dbReference type="Proteomes" id="UP000306223"/>
    </source>
</evidence>
<protein>
    <recommendedName>
        <fullName evidence="4">Excinuclease ABC subunit B</fullName>
    </recommendedName>
</protein>